<dbReference type="InterPro" id="IPR040676">
    <property type="entry name" value="DUF5641"/>
</dbReference>
<evidence type="ECO:0000313" key="3">
    <source>
        <dbReference type="Proteomes" id="UP000299102"/>
    </source>
</evidence>
<keyword evidence="3" id="KW-1185">Reference proteome</keyword>
<reference evidence="2 3" key="1">
    <citation type="journal article" date="2019" name="Commun. Biol.">
        <title>The bagworm genome reveals a unique fibroin gene that provides high tensile strength.</title>
        <authorList>
            <person name="Kono N."/>
            <person name="Nakamura H."/>
            <person name="Ohtoshi R."/>
            <person name="Tomita M."/>
            <person name="Numata K."/>
            <person name="Arakawa K."/>
        </authorList>
    </citation>
    <scope>NUCLEOTIDE SEQUENCE [LARGE SCALE GENOMIC DNA]</scope>
</reference>
<comment type="caution">
    <text evidence="2">The sequence shown here is derived from an EMBL/GenBank/DDBJ whole genome shotgun (WGS) entry which is preliminary data.</text>
</comment>
<gene>
    <name evidence="2" type="ORF">EVAR_90748_1</name>
</gene>
<dbReference type="Pfam" id="PF05380">
    <property type="entry name" value="Peptidase_A17"/>
    <property type="match status" value="1"/>
</dbReference>
<dbReference type="EMBL" id="BGZK01001718">
    <property type="protein sequence ID" value="GBP85135.1"/>
    <property type="molecule type" value="Genomic_DNA"/>
</dbReference>
<name>A0A4C1ZEX9_EUMVA</name>
<feature type="domain" description="DUF5641" evidence="1">
    <location>
        <begin position="356"/>
        <end position="448"/>
    </location>
</feature>
<sequence>MNITISTPPVRRSNALGSTRICDLSEEKAANHRRISNDGDSEKIAGIKGAAVSWLLKRAIGYSTAKRRNVGVLGTAIELAAGGRHEIRRQLNKFWELEEVSSRPKMSEEEEACEQHFVRHTRRLPDGRFCVTLPLKIDPRQLERLSIPRNVVCSNPIIMSLHVFSDASLKAYATCVYVRSADALGNITVRLLCAKAKVKPLKAIPIPRMELCGALLAARLYDKVKKHHVLQLISKNWMYVPSSWNPADLASRGVYPDELQSLCLWWEGPSYLKDTQDKWPEQHSDTQTNLPELRVFTSNISLPQTQIIDFYRPLVPMSPDPNDFSPLTPGHFLIGRPLTSLPSPDLQDANPSRLHRYARIEQARQHFWTRWSREYVCELQQRTKGQHKQPNIKPDQMVLIRDDSTPPMKWPLGRVTVVYPRSDGASRVAEIKTSKGVVLRAINKICPLLNN</sequence>
<evidence type="ECO:0000259" key="1">
    <source>
        <dbReference type="Pfam" id="PF18701"/>
    </source>
</evidence>
<dbReference type="InterPro" id="IPR008042">
    <property type="entry name" value="Retrotrans_Pao"/>
</dbReference>
<dbReference type="AlphaFoldDB" id="A0A4C1ZEX9"/>
<dbReference type="PANTHER" id="PTHR47331">
    <property type="entry name" value="PHD-TYPE DOMAIN-CONTAINING PROTEIN"/>
    <property type="match status" value="1"/>
</dbReference>
<proteinExistence type="predicted"/>
<evidence type="ECO:0000313" key="2">
    <source>
        <dbReference type="EMBL" id="GBP85135.1"/>
    </source>
</evidence>
<dbReference type="STRING" id="151549.A0A4C1ZEX9"/>
<dbReference type="OrthoDB" id="8194935at2759"/>
<accession>A0A4C1ZEX9</accession>
<dbReference type="Pfam" id="PF18701">
    <property type="entry name" value="DUF5641"/>
    <property type="match status" value="1"/>
</dbReference>
<protein>
    <recommendedName>
        <fullName evidence="1">DUF5641 domain-containing protein</fullName>
    </recommendedName>
</protein>
<dbReference type="Proteomes" id="UP000299102">
    <property type="component" value="Unassembled WGS sequence"/>
</dbReference>
<organism evidence="2 3">
    <name type="scientific">Eumeta variegata</name>
    <name type="common">Bagworm moth</name>
    <name type="synonym">Eumeta japonica</name>
    <dbReference type="NCBI Taxonomy" id="151549"/>
    <lineage>
        <taxon>Eukaryota</taxon>
        <taxon>Metazoa</taxon>
        <taxon>Ecdysozoa</taxon>
        <taxon>Arthropoda</taxon>
        <taxon>Hexapoda</taxon>
        <taxon>Insecta</taxon>
        <taxon>Pterygota</taxon>
        <taxon>Neoptera</taxon>
        <taxon>Endopterygota</taxon>
        <taxon>Lepidoptera</taxon>
        <taxon>Glossata</taxon>
        <taxon>Ditrysia</taxon>
        <taxon>Tineoidea</taxon>
        <taxon>Psychidae</taxon>
        <taxon>Oiketicinae</taxon>
        <taxon>Eumeta</taxon>
    </lineage>
</organism>